<dbReference type="Pfam" id="PF19911">
    <property type="entry name" value="DUF6384"/>
    <property type="match status" value="1"/>
</dbReference>
<sequence length="180" mass="20130">MESSVAIQKPHDTHLKQAGTEEPFVALCKARDKMLPIYGPTIRADAVRKLVDSVIAYQEHSQGIISGMRRLAGQNPVELRDAVEDGNRRIARLQKDGRCRPMSEMLAPAPANLPDRWSLTVAEVMLAMDVLGTLRHQESLVGRARGEEEHDAQLLKRLREISRGQRIEVPDRILLEGVQA</sequence>
<dbReference type="OrthoDB" id="6115808at2"/>
<evidence type="ECO:0000313" key="2">
    <source>
        <dbReference type="Proteomes" id="UP000436483"/>
    </source>
</evidence>
<protein>
    <submittedName>
        <fullName evidence="1">Uncharacterized protein</fullName>
    </submittedName>
</protein>
<reference evidence="1 2" key="1">
    <citation type="submission" date="2019-12" db="EMBL/GenBank/DDBJ databases">
        <authorList>
            <person name="Yuan C.-G."/>
        </authorList>
    </citation>
    <scope>NUCLEOTIDE SEQUENCE [LARGE SCALE GENOMIC DNA]</scope>
    <source>
        <strain evidence="1 2">KCTC 23863</strain>
    </source>
</reference>
<dbReference type="AlphaFoldDB" id="A0A7X3MX18"/>
<evidence type="ECO:0000313" key="1">
    <source>
        <dbReference type="EMBL" id="MXQ14802.1"/>
    </source>
</evidence>
<dbReference type="Proteomes" id="UP000436483">
    <property type="component" value="Unassembled WGS sequence"/>
</dbReference>
<name>A0A7X3MX18_9HYPH</name>
<comment type="caution">
    <text evidence="1">The sequence shown here is derived from an EMBL/GenBank/DDBJ whole genome shotgun (WGS) entry which is preliminary data.</text>
</comment>
<keyword evidence="2" id="KW-1185">Reference proteome</keyword>
<proteinExistence type="predicted"/>
<gene>
    <name evidence="1" type="ORF">GR328_25815</name>
</gene>
<organism evidence="1 2">
    <name type="scientific">Microvirga makkahensis</name>
    <dbReference type="NCBI Taxonomy" id="1128670"/>
    <lineage>
        <taxon>Bacteria</taxon>
        <taxon>Pseudomonadati</taxon>
        <taxon>Pseudomonadota</taxon>
        <taxon>Alphaproteobacteria</taxon>
        <taxon>Hyphomicrobiales</taxon>
        <taxon>Methylobacteriaceae</taxon>
        <taxon>Microvirga</taxon>
    </lineage>
</organism>
<accession>A0A7X3MX18</accession>
<reference evidence="1 2" key="2">
    <citation type="submission" date="2020-01" db="EMBL/GenBank/DDBJ databases">
        <title>Microvirga sp. nov., an arsenate reduction bacterium isolated from Tibet hotspring sediments.</title>
        <authorList>
            <person name="Xian W.-D."/>
            <person name="Li W.-J."/>
        </authorList>
    </citation>
    <scope>NUCLEOTIDE SEQUENCE [LARGE SCALE GENOMIC DNA]</scope>
    <source>
        <strain evidence="1 2">KCTC 23863</strain>
    </source>
</reference>
<dbReference type="EMBL" id="WURB01000048">
    <property type="protein sequence ID" value="MXQ14802.1"/>
    <property type="molecule type" value="Genomic_DNA"/>
</dbReference>
<dbReference type="InterPro" id="IPR045964">
    <property type="entry name" value="DUF6384"/>
</dbReference>